<name>A0A1E5UIM5_9POAL</name>
<organism evidence="1 2">
    <name type="scientific">Dichanthelium oligosanthes</name>
    <dbReference type="NCBI Taxonomy" id="888268"/>
    <lineage>
        <taxon>Eukaryota</taxon>
        <taxon>Viridiplantae</taxon>
        <taxon>Streptophyta</taxon>
        <taxon>Embryophyta</taxon>
        <taxon>Tracheophyta</taxon>
        <taxon>Spermatophyta</taxon>
        <taxon>Magnoliopsida</taxon>
        <taxon>Liliopsida</taxon>
        <taxon>Poales</taxon>
        <taxon>Poaceae</taxon>
        <taxon>PACMAD clade</taxon>
        <taxon>Panicoideae</taxon>
        <taxon>Panicodae</taxon>
        <taxon>Paniceae</taxon>
        <taxon>Dichantheliinae</taxon>
        <taxon>Dichanthelium</taxon>
    </lineage>
</organism>
<dbReference type="Proteomes" id="UP000095767">
    <property type="component" value="Unassembled WGS sequence"/>
</dbReference>
<accession>A0A1E5UIM5</accession>
<reference evidence="1 2" key="1">
    <citation type="submission" date="2016-09" db="EMBL/GenBank/DDBJ databases">
        <title>The draft genome of Dichanthelium oligosanthes: A C3 panicoid grass species.</title>
        <authorList>
            <person name="Studer A.J."/>
            <person name="Schnable J.C."/>
            <person name="Brutnell T.P."/>
        </authorList>
    </citation>
    <scope>NUCLEOTIDE SEQUENCE [LARGE SCALE GENOMIC DNA]</scope>
    <source>
        <strain evidence="2">cv. Kellogg 1175</strain>
        <tissue evidence="1">Leaf</tissue>
    </source>
</reference>
<comment type="caution">
    <text evidence="1">The sequence shown here is derived from an EMBL/GenBank/DDBJ whole genome shotgun (WGS) entry which is preliminary data.</text>
</comment>
<sequence length="207" mass="22389">MEEWRKLADKAQRTLLPIGDGTRTSDFLWLVDAAYTKLSTRVDISCRTLMGATDLELDAIPRPPPHGLSPADLIQRARTALEQLRGDHAMAGNIFVLYRLYGTNLGLLQGGPLWQAWEGHHDIAIQSAEGALQVLNDAAVAWQASVDSYAMATSFPPTSPARVAWISEGGRLARAAASGVNLAAGKVLVMRVSVLREYVATVNVLTL</sequence>
<dbReference type="AlphaFoldDB" id="A0A1E5UIM5"/>
<evidence type="ECO:0000313" key="2">
    <source>
        <dbReference type="Proteomes" id="UP000095767"/>
    </source>
</evidence>
<protein>
    <submittedName>
        <fullName evidence="1">Uncharacterized protein</fullName>
    </submittedName>
</protein>
<keyword evidence="2" id="KW-1185">Reference proteome</keyword>
<dbReference type="EMBL" id="LWDX02076058">
    <property type="protein sequence ID" value="OEL12723.1"/>
    <property type="molecule type" value="Genomic_DNA"/>
</dbReference>
<gene>
    <name evidence="1" type="ORF">BAE44_0026258</name>
</gene>
<evidence type="ECO:0000313" key="1">
    <source>
        <dbReference type="EMBL" id="OEL12723.1"/>
    </source>
</evidence>
<dbReference type="OrthoDB" id="683313at2759"/>
<proteinExistence type="predicted"/>